<dbReference type="Gene3D" id="3.20.20.80">
    <property type="entry name" value="Glycosidases"/>
    <property type="match status" value="1"/>
</dbReference>
<keyword evidence="4" id="KW-1133">Transmembrane helix</keyword>
<keyword evidence="4" id="KW-0472">Membrane</keyword>
<feature type="region of interest" description="Disordered" evidence="3">
    <location>
        <begin position="1"/>
        <end position="57"/>
    </location>
</feature>
<dbReference type="InterPro" id="IPR045857">
    <property type="entry name" value="O16G_dom_2"/>
</dbReference>
<dbReference type="InterPro" id="IPR017853">
    <property type="entry name" value="GH"/>
</dbReference>
<keyword evidence="4" id="KW-0812">Transmembrane</keyword>
<evidence type="ECO:0000313" key="7">
    <source>
        <dbReference type="RefSeq" id="XP_017769238.1"/>
    </source>
</evidence>
<dbReference type="EC" id="3.2.1.20" evidence="2"/>
<evidence type="ECO:0000256" key="4">
    <source>
        <dbReference type="SAM" id="Phobius"/>
    </source>
</evidence>
<feature type="domain" description="Glycosyl hydrolase family 13 catalytic" evidence="5">
    <location>
        <begin position="171"/>
        <end position="505"/>
    </location>
</feature>
<sequence>MEGTKLEISGAKVPNETHSPTATYKQLPENDMEDQVPARPKSLIKETTNSELDGADERMLPDEDKKLSSNINIAEVKFTSNDKQNGDAKLDIGEIKTGFVGMGKEELMKYANDPFWVRLRWFLFILFWALWAGMLVGAVMIIVSAPKCDPPEPKTWWEEGPLTEVSLGDTAWTVDDLKLLKDEGFTGVIIPYPGDTYKQLNATGPFMAFLNLTKKLDINVIVDLKPSVSQMWLNQSATKDADFANFYIWSDGSESKPPNNWLAKDSNDNEKKTAWTFNNARKQFYFSPEGLPHLNFREPAVVDKFTKVLEGFLDAGVKGIRLNGAPNLLVNSQLVDETPKQQPSDISQNHYDFYMHTKTEYLPELGDLLKPWRHLIKNKTDNAGVFMLAENLETLKPFKVNSTLVVDLPKHSNVFQQEISTAENLKDRLDASIKFLEHNWPMWQVSNESSVDLSAVAYLLKGSMILNKDTKIEADLKEVRKSASIIFGSQQTHLMANRTVFAYVREWVHSGNPGFIVAVNPTDELVVVDFLIEVPKVADEVTVQYIKIPTEGVSLKMKHTSSGFPMAPHNTVVLSYVPKSD</sequence>
<evidence type="ECO:0000256" key="3">
    <source>
        <dbReference type="SAM" id="MobiDB-lite"/>
    </source>
</evidence>
<dbReference type="InterPro" id="IPR006047">
    <property type="entry name" value="GH13_cat_dom"/>
</dbReference>
<evidence type="ECO:0000259" key="5">
    <source>
        <dbReference type="SMART" id="SM00642"/>
    </source>
</evidence>
<evidence type="ECO:0000313" key="6">
    <source>
        <dbReference type="Proteomes" id="UP000695000"/>
    </source>
</evidence>
<dbReference type="RefSeq" id="XP_017769238.1">
    <property type="nucleotide sequence ID" value="XM_017913749.1"/>
</dbReference>
<dbReference type="SUPFAM" id="SSF51445">
    <property type="entry name" value="(Trans)glycosidases"/>
    <property type="match status" value="1"/>
</dbReference>
<feature type="transmembrane region" description="Helical" evidence="4">
    <location>
        <begin position="121"/>
        <end position="143"/>
    </location>
</feature>
<proteinExistence type="predicted"/>
<accession>A0ABM1M3T8</accession>
<dbReference type="GeneID" id="108557296"/>
<dbReference type="Proteomes" id="UP000695000">
    <property type="component" value="Unplaced"/>
</dbReference>
<dbReference type="Pfam" id="PF00128">
    <property type="entry name" value="Alpha-amylase"/>
    <property type="match status" value="1"/>
</dbReference>
<dbReference type="Gene3D" id="3.90.400.10">
    <property type="entry name" value="Oligo-1,6-glucosidase, Domain 2"/>
    <property type="match status" value="1"/>
</dbReference>
<comment type="catalytic activity">
    <reaction evidence="1">
        <text>Hydrolysis of terminal, non-reducing (1-&gt;4)-linked alpha-D-glucose residues with release of alpha-D-glucose.</text>
        <dbReference type="EC" id="3.2.1.20"/>
    </reaction>
</comment>
<dbReference type="PANTHER" id="PTHR46673">
    <property type="entry name" value="4F2 CELL-SURFACE ANTIGEN HEAVY CHAIN"/>
    <property type="match status" value="1"/>
</dbReference>
<name>A0ABM1M3T8_NICVS</name>
<protein>
    <recommendedName>
        <fullName evidence="2">alpha-glucosidase</fullName>
        <ecNumber evidence="2">3.2.1.20</ecNumber>
    </recommendedName>
</protein>
<gene>
    <name evidence="7" type="primary">LOC108557296</name>
</gene>
<evidence type="ECO:0000256" key="1">
    <source>
        <dbReference type="ARBA" id="ARBA00001657"/>
    </source>
</evidence>
<organism evidence="6 7">
    <name type="scientific">Nicrophorus vespilloides</name>
    <name type="common">Boreal carrion beetle</name>
    <dbReference type="NCBI Taxonomy" id="110193"/>
    <lineage>
        <taxon>Eukaryota</taxon>
        <taxon>Metazoa</taxon>
        <taxon>Ecdysozoa</taxon>
        <taxon>Arthropoda</taxon>
        <taxon>Hexapoda</taxon>
        <taxon>Insecta</taxon>
        <taxon>Pterygota</taxon>
        <taxon>Neoptera</taxon>
        <taxon>Endopterygota</taxon>
        <taxon>Coleoptera</taxon>
        <taxon>Polyphaga</taxon>
        <taxon>Staphyliniformia</taxon>
        <taxon>Silphidae</taxon>
        <taxon>Nicrophorinae</taxon>
        <taxon>Nicrophorus</taxon>
    </lineage>
</organism>
<dbReference type="SMART" id="SM00642">
    <property type="entry name" value="Aamy"/>
    <property type="match status" value="1"/>
</dbReference>
<keyword evidence="6" id="KW-1185">Reference proteome</keyword>
<dbReference type="Pfam" id="PF16028">
    <property type="entry name" value="SLC3A2_N"/>
    <property type="match status" value="1"/>
</dbReference>
<dbReference type="InterPro" id="IPR042280">
    <property type="entry name" value="SLC3A2"/>
</dbReference>
<evidence type="ECO:0000256" key="2">
    <source>
        <dbReference type="ARBA" id="ARBA00012741"/>
    </source>
</evidence>
<dbReference type="PANTHER" id="PTHR46673:SF1">
    <property type="entry name" value="4F2 CELL-SURFACE ANTIGEN HEAVY CHAIN"/>
    <property type="match status" value="1"/>
</dbReference>
<reference evidence="7" key="1">
    <citation type="submission" date="2025-08" db="UniProtKB">
        <authorList>
            <consortium name="RefSeq"/>
        </authorList>
    </citation>
    <scope>IDENTIFICATION</scope>
    <source>
        <tissue evidence="7">Whole Larva</tissue>
    </source>
</reference>
<dbReference type="InterPro" id="IPR031984">
    <property type="entry name" value="SLC3A2_N"/>
</dbReference>